<sequence length="369" mass="39885">MSSALLALALLATAQESVRCDRFGIEPTFYDEKTLDAVADAGVGWISVRLGWGDDAASAEAAIAGAAERKLSVWCTLAARESADAAGFTAWVRETVAKHPSVRHWSIERHVGLVPGAKMELLRAARTAMREANEDARFVVGVSASEAGVRALKPLLADGLQDVADVVAYIAFTSEAESSLKAAREAFDEAGRDPEAWVMMSAVASGGKNSTKSQASAFLQGACAYLRHDRDIKRLFWYPLQDGKNDPDQPETTQHDQKGGLIAESGTRRPVFDAIKRTAAKLDDGESLEYVEAYGAAGVTVYRVEHAGGGRTFWAWAPTTSTKRSQLVLPYPQETTITDVKGETTKAAEHEKGRLIDLFNEPVMIEIPE</sequence>
<feature type="region of interest" description="Disordered" evidence="1">
    <location>
        <begin position="243"/>
        <end position="263"/>
    </location>
</feature>
<dbReference type="InterPro" id="IPR017853">
    <property type="entry name" value="GH"/>
</dbReference>
<comment type="caution">
    <text evidence="2">The sequence shown here is derived from an EMBL/GenBank/DDBJ whole genome shotgun (WGS) entry which is preliminary data.</text>
</comment>
<dbReference type="SUPFAM" id="SSF51445">
    <property type="entry name" value="(Trans)glycosidases"/>
    <property type="match status" value="1"/>
</dbReference>
<evidence type="ECO:0000313" key="2">
    <source>
        <dbReference type="EMBL" id="OGG51777.1"/>
    </source>
</evidence>
<feature type="compositionally biased region" description="Basic and acidic residues" evidence="1">
    <location>
        <begin position="243"/>
        <end position="258"/>
    </location>
</feature>
<evidence type="ECO:0000256" key="1">
    <source>
        <dbReference type="SAM" id="MobiDB-lite"/>
    </source>
</evidence>
<protein>
    <submittedName>
        <fullName evidence="2">Uncharacterized protein</fullName>
    </submittedName>
</protein>
<dbReference type="Gene3D" id="3.20.20.80">
    <property type="entry name" value="Glycosidases"/>
    <property type="match status" value="1"/>
</dbReference>
<accession>A0A1F6CRN8</accession>
<organism evidence="2 3">
    <name type="scientific">Handelsmanbacteria sp. (strain RIFCSPLOWO2_12_FULL_64_10)</name>
    <dbReference type="NCBI Taxonomy" id="1817868"/>
    <lineage>
        <taxon>Bacteria</taxon>
        <taxon>Candidatus Handelsmaniibacteriota</taxon>
    </lineage>
</organism>
<name>A0A1F6CRN8_HANXR</name>
<dbReference type="EMBL" id="MFKF01000170">
    <property type="protein sequence ID" value="OGG51777.1"/>
    <property type="molecule type" value="Genomic_DNA"/>
</dbReference>
<gene>
    <name evidence="2" type="ORF">A3F84_22115</name>
</gene>
<reference evidence="2 3" key="1">
    <citation type="journal article" date="2016" name="Nat. Commun.">
        <title>Thousands of microbial genomes shed light on interconnected biogeochemical processes in an aquifer system.</title>
        <authorList>
            <person name="Anantharaman K."/>
            <person name="Brown C.T."/>
            <person name="Hug L.A."/>
            <person name="Sharon I."/>
            <person name="Castelle C.J."/>
            <person name="Probst A.J."/>
            <person name="Thomas B.C."/>
            <person name="Singh A."/>
            <person name="Wilkins M.J."/>
            <person name="Karaoz U."/>
            <person name="Brodie E.L."/>
            <person name="Williams K.H."/>
            <person name="Hubbard S.S."/>
            <person name="Banfield J.F."/>
        </authorList>
    </citation>
    <scope>NUCLEOTIDE SEQUENCE [LARGE SCALE GENOMIC DNA]</scope>
    <source>
        <strain evidence="3">RIFCSPLOWO2_12_FULL_64_10</strain>
    </source>
</reference>
<dbReference type="AlphaFoldDB" id="A0A1F6CRN8"/>
<dbReference type="Proteomes" id="UP000178606">
    <property type="component" value="Unassembled WGS sequence"/>
</dbReference>
<evidence type="ECO:0000313" key="3">
    <source>
        <dbReference type="Proteomes" id="UP000178606"/>
    </source>
</evidence>
<proteinExistence type="predicted"/>